<dbReference type="Pfam" id="PF08327">
    <property type="entry name" value="AHSA1"/>
    <property type="match status" value="1"/>
</dbReference>
<reference evidence="3" key="1">
    <citation type="submission" date="2021-01" db="EMBL/GenBank/DDBJ databases">
        <title>Whole genome shotgun sequence of Spirilliplanes yamanashiensis NBRC 15828.</title>
        <authorList>
            <person name="Komaki H."/>
            <person name="Tamura T."/>
        </authorList>
    </citation>
    <scope>NUCLEOTIDE SEQUENCE</scope>
    <source>
        <strain evidence="3">NBRC 15828</strain>
    </source>
</reference>
<evidence type="ECO:0000259" key="2">
    <source>
        <dbReference type="Pfam" id="PF08327"/>
    </source>
</evidence>
<feature type="domain" description="Activator of Hsp90 ATPase homologue 1/2-like C-terminal" evidence="2">
    <location>
        <begin position="20"/>
        <end position="132"/>
    </location>
</feature>
<evidence type="ECO:0000313" key="4">
    <source>
        <dbReference type="Proteomes" id="UP000652013"/>
    </source>
</evidence>
<evidence type="ECO:0000313" key="3">
    <source>
        <dbReference type="EMBL" id="GIJ04562.1"/>
    </source>
</evidence>
<evidence type="ECO:0000256" key="1">
    <source>
        <dbReference type="ARBA" id="ARBA00006817"/>
    </source>
</evidence>
<protein>
    <recommendedName>
        <fullName evidence="2">Activator of Hsp90 ATPase homologue 1/2-like C-terminal domain-containing protein</fullName>
    </recommendedName>
</protein>
<organism evidence="3 4">
    <name type="scientific">Spirilliplanes yamanashiensis</name>
    <dbReference type="NCBI Taxonomy" id="42233"/>
    <lineage>
        <taxon>Bacteria</taxon>
        <taxon>Bacillati</taxon>
        <taxon>Actinomycetota</taxon>
        <taxon>Actinomycetes</taxon>
        <taxon>Micromonosporales</taxon>
        <taxon>Micromonosporaceae</taxon>
        <taxon>Spirilliplanes</taxon>
    </lineage>
</organism>
<dbReference type="InterPro" id="IPR013538">
    <property type="entry name" value="ASHA1/2-like_C"/>
</dbReference>
<dbReference type="AlphaFoldDB" id="A0A8J3YB36"/>
<dbReference type="Gene3D" id="3.30.530.20">
    <property type="match status" value="1"/>
</dbReference>
<dbReference type="InterPro" id="IPR023393">
    <property type="entry name" value="START-like_dom_sf"/>
</dbReference>
<proteinExistence type="inferred from homology"/>
<comment type="caution">
    <text evidence="3">The sequence shown here is derived from an EMBL/GenBank/DDBJ whole genome shotgun (WGS) entry which is preliminary data.</text>
</comment>
<dbReference type="SUPFAM" id="SSF55961">
    <property type="entry name" value="Bet v1-like"/>
    <property type="match status" value="1"/>
</dbReference>
<name>A0A8J3YB36_9ACTN</name>
<dbReference type="EMBL" id="BOOY01000028">
    <property type="protein sequence ID" value="GIJ04562.1"/>
    <property type="molecule type" value="Genomic_DNA"/>
</dbReference>
<gene>
    <name evidence="3" type="ORF">Sya03_39140</name>
</gene>
<dbReference type="Proteomes" id="UP000652013">
    <property type="component" value="Unassembled WGS sequence"/>
</dbReference>
<dbReference type="RefSeq" id="WP_203939788.1">
    <property type="nucleotide sequence ID" value="NZ_BAAAGJ010000005.1"/>
</dbReference>
<accession>A0A8J3YB36</accession>
<sequence length="165" mass="17831">MTGDVHADGLTLVFVRELRHSPERVWAALVRPELLARWAPYTADRDLGAAGPATLTMVDDEPSPPLTVTVVTARAPSLLEHTWGDNVLRWELEPTPGGGTRLTLRDTVTEPGQLPMNAAGWHLCLDAADALLAGADPEPVAGAEALRHGWQELHDRYAEILGTAH</sequence>
<keyword evidence="4" id="KW-1185">Reference proteome</keyword>
<comment type="similarity">
    <text evidence="1">Belongs to the AHA1 family.</text>
</comment>